<gene>
    <name evidence="1" type="primary">35</name>
    <name evidence="1" type="ORF">PREAMBLE_35</name>
</gene>
<dbReference type="RefSeq" id="YP_009602837.1">
    <property type="nucleotide sequence ID" value="NC_041944.1"/>
</dbReference>
<dbReference type="Proteomes" id="UP000222441">
    <property type="component" value="Segment"/>
</dbReference>
<proteinExistence type="predicted"/>
<dbReference type="EMBL" id="KU160659">
    <property type="protein sequence ID" value="ALY09817.1"/>
    <property type="molecule type" value="Genomic_DNA"/>
</dbReference>
<keyword evidence="2" id="KW-1185">Reference proteome</keyword>
<evidence type="ECO:0000313" key="1">
    <source>
        <dbReference type="EMBL" id="ALY09817.1"/>
    </source>
</evidence>
<organism evidence="1 2">
    <name type="scientific">Arthrobacter phage Preamble</name>
    <dbReference type="NCBI Taxonomy" id="1772310"/>
    <lineage>
        <taxon>Viruses</taxon>
        <taxon>Duplodnaviria</taxon>
        <taxon>Heunggongvirae</taxon>
        <taxon>Uroviricota</taxon>
        <taxon>Caudoviricetes</taxon>
        <taxon>Korravirus</taxon>
        <taxon>Korravirus preamble</taxon>
    </lineage>
</organism>
<name>A0A0U3TLC5_9CAUD</name>
<protein>
    <submittedName>
        <fullName evidence="1">Uncharacterized protein</fullName>
    </submittedName>
</protein>
<evidence type="ECO:0000313" key="2">
    <source>
        <dbReference type="Proteomes" id="UP000222441"/>
    </source>
</evidence>
<sequence>MTTTVDVQYPENGHHSRSYAFKTQLAGLQPEDLVLIKDRSGIHIGIVTAFPSENPQKATAWAFQKVDTEAIKQAERRDKVYAQIKAKVAERQTLDLAYQLAEQDPEIMALIKELES</sequence>
<dbReference type="GeneID" id="40078703"/>
<dbReference type="OrthoDB" id="19558at10239"/>
<reference evidence="1 2" key="1">
    <citation type="submission" date="2015-11" db="EMBL/GenBank/DDBJ databases">
        <authorList>
            <person name="Chudoff D."/>
            <person name="Dunbar D."/>
            <person name="Jacobs-Sera D."/>
            <person name="Guerrero C.A."/>
            <person name="Bowman C.A."/>
            <person name="Russell D.A."/>
            <person name="Pope W.H."/>
            <person name="Hatfull G.F."/>
        </authorList>
    </citation>
    <scope>NUCLEOTIDE SEQUENCE [LARGE SCALE GENOMIC DNA]</scope>
</reference>
<accession>A0A0U3TLC5</accession>
<dbReference type="KEGG" id="vg:40078703"/>